<keyword evidence="4" id="KW-0808">Transferase</keyword>
<evidence type="ECO:0000256" key="2">
    <source>
        <dbReference type="ARBA" id="ARBA00022475"/>
    </source>
</evidence>
<evidence type="ECO:0000256" key="4">
    <source>
        <dbReference type="ARBA" id="ARBA00022679"/>
    </source>
</evidence>
<evidence type="ECO:0000256" key="3">
    <source>
        <dbReference type="ARBA" id="ARBA00022553"/>
    </source>
</evidence>
<name>A0ABR8N763_9BACL</name>
<evidence type="ECO:0000256" key="12">
    <source>
        <dbReference type="SAM" id="Coils"/>
    </source>
</evidence>
<comment type="caution">
    <text evidence="15">The sequence shown here is derived from an EMBL/GenBank/DDBJ whole genome shotgun (WGS) entry which is preliminary data.</text>
</comment>
<evidence type="ECO:0000259" key="14">
    <source>
        <dbReference type="PROSITE" id="PS50885"/>
    </source>
</evidence>
<keyword evidence="12" id="KW-0175">Coiled coil</keyword>
<feature type="transmembrane region" description="Helical" evidence="13">
    <location>
        <begin position="292"/>
        <end position="318"/>
    </location>
</feature>
<proteinExistence type="predicted"/>
<keyword evidence="5 13" id="KW-0812">Transmembrane</keyword>
<evidence type="ECO:0000256" key="5">
    <source>
        <dbReference type="ARBA" id="ARBA00022692"/>
    </source>
</evidence>
<evidence type="ECO:0000256" key="10">
    <source>
        <dbReference type="ARBA" id="ARBA00023012"/>
    </source>
</evidence>
<dbReference type="GO" id="GO:0016301">
    <property type="term" value="F:kinase activity"/>
    <property type="evidence" value="ECO:0007669"/>
    <property type="project" value="UniProtKB-KW"/>
</dbReference>
<dbReference type="InterPro" id="IPR010559">
    <property type="entry name" value="Sig_transdc_His_kin_internal"/>
</dbReference>
<keyword evidence="2" id="KW-1003">Cell membrane</keyword>
<gene>
    <name evidence="15" type="ORF">H8B09_26295</name>
</gene>
<evidence type="ECO:0000256" key="9">
    <source>
        <dbReference type="ARBA" id="ARBA00022989"/>
    </source>
</evidence>
<dbReference type="PANTHER" id="PTHR34220:SF11">
    <property type="entry name" value="SENSOR PROTEIN KINASE HPTS"/>
    <property type="match status" value="1"/>
</dbReference>
<keyword evidence="8" id="KW-0067">ATP-binding</keyword>
<dbReference type="Gene3D" id="6.10.340.10">
    <property type="match status" value="1"/>
</dbReference>
<evidence type="ECO:0000256" key="6">
    <source>
        <dbReference type="ARBA" id="ARBA00022741"/>
    </source>
</evidence>
<keyword evidence="11 13" id="KW-0472">Membrane</keyword>
<reference evidence="15 16" key="1">
    <citation type="submission" date="2020-09" db="EMBL/GenBank/DDBJ databases">
        <title>Paenibacillus sp. strain PR3 16S rRNA gene Genome sequencing and assembly.</title>
        <authorList>
            <person name="Kim J."/>
        </authorList>
    </citation>
    <scope>NUCLEOTIDE SEQUENCE [LARGE SCALE GENOMIC DNA]</scope>
    <source>
        <strain evidence="15 16">PR3</strain>
    </source>
</reference>
<dbReference type="PANTHER" id="PTHR34220">
    <property type="entry name" value="SENSOR HISTIDINE KINASE YPDA"/>
    <property type="match status" value="1"/>
</dbReference>
<accession>A0ABR8N763</accession>
<evidence type="ECO:0000256" key="13">
    <source>
        <dbReference type="SAM" id="Phobius"/>
    </source>
</evidence>
<keyword evidence="7 15" id="KW-0418">Kinase</keyword>
<evidence type="ECO:0000313" key="16">
    <source>
        <dbReference type="Proteomes" id="UP000609346"/>
    </source>
</evidence>
<dbReference type="InterPro" id="IPR003660">
    <property type="entry name" value="HAMP_dom"/>
</dbReference>
<dbReference type="Proteomes" id="UP000609346">
    <property type="component" value="Unassembled WGS sequence"/>
</dbReference>
<comment type="subcellular location">
    <subcellularLocation>
        <location evidence="1">Cell membrane</location>
        <topology evidence="1">Multi-pass membrane protein</topology>
    </subcellularLocation>
</comment>
<keyword evidence="3" id="KW-0597">Phosphoprotein</keyword>
<dbReference type="SMART" id="SM00304">
    <property type="entry name" value="HAMP"/>
    <property type="match status" value="1"/>
</dbReference>
<dbReference type="InterPro" id="IPR050640">
    <property type="entry name" value="Bact_2-comp_sensor_kinase"/>
</dbReference>
<dbReference type="SUPFAM" id="SSF158472">
    <property type="entry name" value="HAMP domain-like"/>
    <property type="match status" value="1"/>
</dbReference>
<sequence length="594" mass="67454">MFVIRMMNDMKMKKKLALVFISAAIIPLLICGLFLIEKLREIVINDAFSQASANVERVQKRTEELINVPLDISYRLMTDNRMKKVASQQYDSYVDVIKTYREYTDIRDYLQLYNKEISGIRVYVSNPGALNNWEFIQPSTKITSSVWYQEAVAQKGLVGWNLILDERYGAENLSLIRAFPLDEHGRSGVLVMNVNKQQLHAIVEQESFPTLIVDDHNRIVAANEADMLGKNLSDIHADSNILSSQEGSYDTQINGKSSKVVIANLNPENSWNGLRIISIFTVSEITHDANQIIMLGVIVITGSLIVAILLIYASASLISRRLLRLSKHMSRVGAGSWEATIEIDGKDEVALLSRQFNALVRNVNDLIHEVNETNQQKNLIEQRQNEMKFKMLASQINPHFLFNSLESIRMEAHIRKQEDIAEAVWMLSTLLRSSLEVGNGTIELREELERIRCYLDLQKFRYEDRLIYRLRVDPMTERMQVPPLIIQPLIENAVIHGLDNHVEGAVIELEVIGVPEGIHITVRDNGAGFNTERLAQIREELSASVQEQEGQRIGLRNVNDRLVLLYGASSALQIESEPGRGTVVKFFIRGGEFQ</sequence>
<evidence type="ECO:0000256" key="11">
    <source>
        <dbReference type="ARBA" id="ARBA00023136"/>
    </source>
</evidence>
<dbReference type="Pfam" id="PF02518">
    <property type="entry name" value="HATPase_c"/>
    <property type="match status" value="1"/>
</dbReference>
<dbReference type="CDD" id="cd06225">
    <property type="entry name" value="HAMP"/>
    <property type="match status" value="1"/>
</dbReference>
<dbReference type="InterPro" id="IPR036890">
    <property type="entry name" value="HATPase_C_sf"/>
</dbReference>
<evidence type="ECO:0000256" key="8">
    <source>
        <dbReference type="ARBA" id="ARBA00022840"/>
    </source>
</evidence>
<feature type="coiled-coil region" evidence="12">
    <location>
        <begin position="356"/>
        <end position="383"/>
    </location>
</feature>
<evidence type="ECO:0000256" key="1">
    <source>
        <dbReference type="ARBA" id="ARBA00004651"/>
    </source>
</evidence>
<dbReference type="Gene3D" id="3.30.565.10">
    <property type="entry name" value="Histidine kinase-like ATPase, C-terminal domain"/>
    <property type="match status" value="1"/>
</dbReference>
<dbReference type="InterPro" id="IPR003594">
    <property type="entry name" value="HATPase_dom"/>
</dbReference>
<dbReference type="Pfam" id="PF00672">
    <property type="entry name" value="HAMP"/>
    <property type="match status" value="1"/>
</dbReference>
<protein>
    <submittedName>
        <fullName evidence="15">Sensor histidine kinase</fullName>
    </submittedName>
</protein>
<evidence type="ECO:0000313" key="15">
    <source>
        <dbReference type="EMBL" id="MBD3922294.1"/>
    </source>
</evidence>
<organism evidence="15 16">
    <name type="scientific">Paenibacillus terricola</name>
    <dbReference type="NCBI Taxonomy" id="2763503"/>
    <lineage>
        <taxon>Bacteria</taxon>
        <taxon>Bacillati</taxon>
        <taxon>Bacillota</taxon>
        <taxon>Bacilli</taxon>
        <taxon>Bacillales</taxon>
        <taxon>Paenibacillaceae</taxon>
        <taxon>Paenibacillus</taxon>
    </lineage>
</organism>
<keyword evidence="6" id="KW-0547">Nucleotide-binding</keyword>
<keyword evidence="16" id="KW-1185">Reference proteome</keyword>
<evidence type="ECO:0000256" key="7">
    <source>
        <dbReference type="ARBA" id="ARBA00022777"/>
    </source>
</evidence>
<dbReference type="RefSeq" id="WP_191206591.1">
    <property type="nucleotide sequence ID" value="NZ_JACXZA010000008.1"/>
</dbReference>
<dbReference type="EMBL" id="JACXZA010000008">
    <property type="protein sequence ID" value="MBD3922294.1"/>
    <property type="molecule type" value="Genomic_DNA"/>
</dbReference>
<keyword evidence="9 13" id="KW-1133">Transmembrane helix</keyword>
<dbReference type="PROSITE" id="PS50885">
    <property type="entry name" value="HAMP"/>
    <property type="match status" value="1"/>
</dbReference>
<dbReference type="Pfam" id="PF06580">
    <property type="entry name" value="His_kinase"/>
    <property type="match status" value="1"/>
</dbReference>
<dbReference type="SUPFAM" id="SSF55874">
    <property type="entry name" value="ATPase domain of HSP90 chaperone/DNA topoisomerase II/histidine kinase"/>
    <property type="match status" value="1"/>
</dbReference>
<feature type="domain" description="HAMP" evidence="14">
    <location>
        <begin position="316"/>
        <end position="368"/>
    </location>
</feature>
<keyword evidence="10" id="KW-0902">Two-component regulatory system</keyword>